<dbReference type="AlphaFoldDB" id="A0A2S7KP66"/>
<proteinExistence type="predicted"/>
<dbReference type="Proteomes" id="UP000239800">
    <property type="component" value="Unassembled WGS sequence"/>
</dbReference>
<evidence type="ECO:0000256" key="1">
    <source>
        <dbReference type="SAM" id="SignalP"/>
    </source>
</evidence>
<feature type="signal peptide" evidence="1">
    <location>
        <begin position="1"/>
        <end position="18"/>
    </location>
</feature>
<gene>
    <name evidence="3" type="ORF">BST85_05220</name>
</gene>
<evidence type="ECO:0000313" key="4">
    <source>
        <dbReference type="Proteomes" id="UP000239800"/>
    </source>
</evidence>
<dbReference type="RefSeq" id="WP_181039962.1">
    <property type="nucleotide sequence ID" value="NZ_MQUB01000001.1"/>
</dbReference>
<dbReference type="EMBL" id="MQUB01000001">
    <property type="protein sequence ID" value="PQB04363.1"/>
    <property type="molecule type" value="Genomic_DNA"/>
</dbReference>
<keyword evidence="1" id="KW-0732">Signal</keyword>
<reference evidence="3 4" key="1">
    <citation type="submission" date="2016-11" db="EMBL/GenBank/DDBJ databases">
        <title>Trade-off between light-utilization and light-protection in marine flavobacteria.</title>
        <authorList>
            <person name="Kumagai Y."/>
        </authorList>
    </citation>
    <scope>NUCLEOTIDE SEQUENCE [LARGE SCALE GENOMIC DNA]</scope>
    <source>
        <strain evidence="3 4">NBRC 107741</strain>
    </source>
</reference>
<dbReference type="Pfam" id="PF14343">
    <property type="entry name" value="PrcB_C"/>
    <property type="match status" value="1"/>
</dbReference>
<evidence type="ECO:0000259" key="2">
    <source>
        <dbReference type="Pfam" id="PF14343"/>
    </source>
</evidence>
<sequence length="155" mass="17334">MFRNLTLLFLGLTLSVQAQQMSNMKKGDPVEFEVIMQDAQSNNKRQDFSLISSSSDLLKVVGMANMGRAKSYKLPQVDFAKYSMVFINLGEQNSGGIEVHVKKVVDTGSEWIVYYQIDKPGADEMATTVMTTPFTLVRIPRPGSKVSFEEITAQR</sequence>
<accession>A0A2S7KP66</accession>
<name>A0A2S7KP66_9FLAO</name>
<keyword evidence="4" id="KW-1185">Reference proteome</keyword>
<comment type="caution">
    <text evidence="3">The sequence shown here is derived from an EMBL/GenBank/DDBJ whole genome shotgun (WGS) entry which is preliminary data.</text>
</comment>
<dbReference type="InterPro" id="IPR025748">
    <property type="entry name" value="PrcB_C_dom"/>
</dbReference>
<protein>
    <recommendedName>
        <fullName evidence="2">PrcB C-terminal domain-containing protein</fullName>
    </recommendedName>
</protein>
<organism evidence="3 4">
    <name type="scientific">Aureitalea marina</name>
    <dbReference type="NCBI Taxonomy" id="930804"/>
    <lineage>
        <taxon>Bacteria</taxon>
        <taxon>Pseudomonadati</taxon>
        <taxon>Bacteroidota</taxon>
        <taxon>Flavobacteriia</taxon>
        <taxon>Flavobacteriales</taxon>
        <taxon>Flavobacteriaceae</taxon>
        <taxon>Aureitalea</taxon>
    </lineage>
</organism>
<feature type="chain" id="PRO_5015684945" description="PrcB C-terminal domain-containing protein" evidence="1">
    <location>
        <begin position="19"/>
        <end position="155"/>
    </location>
</feature>
<evidence type="ECO:0000313" key="3">
    <source>
        <dbReference type="EMBL" id="PQB04363.1"/>
    </source>
</evidence>
<feature type="domain" description="PrcB C-terminal" evidence="2">
    <location>
        <begin position="85"/>
        <end position="140"/>
    </location>
</feature>